<dbReference type="PROSITE" id="PS50105">
    <property type="entry name" value="SAM_DOMAIN"/>
    <property type="match status" value="1"/>
</dbReference>
<accession>A0A150G4U0</accession>
<evidence type="ECO:0008006" key="7">
    <source>
        <dbReference type="Google" id="ProtNLM"/>
    </source>
</evidence>
<dbReference type="EMBL" id="LSYV01000062">
    <property type="protein sequence ID" value="KXZ44899.1"/>
    <property type="molecule type" value="Genomic_DNA"/>
</dbReference>
<keyword evidence="2" id="KW-0732">Signal</keyword>
<dbReference type="InterPro" id="IPR036116">
    <property type="entry name" value="FN3_sf"/>
</dbReference>
<feature type="region of interest" description="Disordered" evidence="1">
    <location>
        <begin position="599"/>
        <end position="619"/>
    </location>
</feature>
<dbReference type="CDD" id="cd09487">
    <property type="entry name" value="SAM_superfamily"/>
    <property type="match status" value="1"/>
</dbReference>
<dbReference type="GO" id="GO:0005509">
    <property type="term" value="F:calcium ion binding"/>
    <property type="evidence" value="ECO:0007669"/>
    <property type="project" value="InterPro"/>
</dbReference>
<dbReference type="InterPro" id="IPR013783">
    <property type="entry name" value="Ig-like_fold"/>
</dbReference>
<dbReference type="Proteomes" id="UP000075714">
    <property type="component" value="Unassembled WGS sequence"/>
</dbReference>
<protein>
    <recommendedName>
        <fullName evidence="7">Calmodulin</fullName>
    </recommendedName>
</protein>
<dbReference type="InterPro" id="IPR037608">
    <property type="entry name" value="STIM1/2"/>
</dbReference>
<dbReference type="Gene3D" id="2.60.40.10">
    <property type="entry name" value="Immunoglobulins"/>
    <property type="match status" value="1"/>
</dbReference>
<dbReference type="PROSITE" id="PS50222">
    <property type="entry name" value="EF_HAND_2"/>
    <property type="match status" value="1"/>
</dbReference>
<comment type="caution">
    <text evidence="5">The sequence shown here is derived from an EMBL/GenBank/DDBJ whole genome shotgun (WGS) entry which is preliminary data.</text>
</comment>
<dbReference type="SUPFAM" id="SSF47769">
    <property type="entry name" value="SAM/Pointed domain"/>
    <property type="match status" value="1"/>
</dbReference>
<dbReference type="InterPro" id="IPR013761">
    <property type="entry name" value="SAM/pointed_sf"/>
</dbReference>
<feature type="compositionally biased region" description="Low complexity" evidence="1">
    <location>
        <begin position="524"/>
        <end position="550"/>
    </location>
</feature>
<dbReference type="GO" id="GO:0006874">
    <property type="term" value="P:intracellular calcium ion homeostasis"/>
    <property type="evidence" value="ECO:0007669"/>
    <property type="project" value="TreeGrafter"/>
</dbReference>
<dbReference type="SUPFAM" id="SSF49265">
    <property type="entry name" value="Fibronectin type III"/>
    <property type="match status" value="1"/>
</dbReference>
<dbReference type="GO" id="GO:0005783">
    <property type="term" value="C:endoplasmic reticulum"/>
    <property type="evidence" value="ECO:0007669"/>
    <property type="project" value="TreeGrafter"/>
</dbReference>
<dbReference type="GO" id="GO:0005246">
    <property type="term" value="F:calcium channel regulator activity"/>
    <property type="evidence" value="ECO:0007669"/>
    <property type="project" value="InterPro"/>
</dbReference>
<evidence type="ECO:0000256" key="1">
    <source>
        <dbReference type="SAM" id="MobiDB-lite"/>
    </source>
</evidence>
<dbReference type="GO" id="GO:0005886">
    <property type="term" value="C:plasma membrane"/>
    <property type="evidence" value="ECO:0007669"/>
    <property type="project" value="TreeGrafter"/>
</dbReference>
<dbReference type="Gene3D" id="1.10.150.50">
    <property type="entry name" value="Transcription Factor, Ets-1"/>
    <property type="match status" value="1"/>
</dbReference>
<evidence type="ECO:0000259" key="3">
    <source>
        <dbReference type="PROSITE" id="PS50105"/>
    </source>
</evidence>
<dbReference type="PANTHER" id="PTHR15136">
    <property type="entry name" value="STROMAL INTERACTION MOLECULE HOMOLOG"/>
    <property type="match status" value="1"/>
</dbReference>
<name>A0A150G4U0_GONPE</name>
<evidence type="ECO:0000259" key="4">
    <source>
        <dbReference type="PROSITE" id="PS50222"/>
    </source>
</evidence>
<feature type="compositionally biased region" description="Polar residues" evidence="1">
    <location>
        <begin position="605"/>
        <end position="619"/>
    </location>
</feature>
<dbReference type="GO" id="GO:0002115">
    <property type="term" value="P:store-operated calcium entry"/>
    <property type="evidence" value="ECO:0007669"/>
    <property type="project" value="TreeGrafter"/>
</dbReference>
<feature type="domain" description="EF-hand" evidence="4">
    <location>
        <begin position="26"/>
        <end position="61"/>
    </location>
</feature>
<evidence type="ECO:0000256" key="2">
    <source>
        <dbReference type="SAM" id="SignalP"/>
    </source>
</evidence>
<feature type="region of interest" description="Disordered" evidence="1">
    <location>
        <begin position="316"/>
        <end position="348"/>
    </location>
</feature>
<dbReference type="InterPro" id="IPR018247">
    <property type="entry name" value="EF_Hand_1_Ca_BS"/>
</dbReference>
<dbReference type="AlphaFoldDB" id="A0A150G4U0"/>
<organism evidence="5 6">
    <name type="scientific">Gonium pectorale</name>
    <name type="common">Green alga</name>
    <dbReference type="NCBI Taxonomy" id="33097"/>
    <lineage>
        <taxon>Eukaryota</taxon>
        <taxon>Viridiplantae</taxon>
        <taxon>Chlorophyta</taxon>
        <taxon>core chlorophytes</taxon>
        <taxon>Chlorophyceae</taxon>
        <taxon>CS clade</taxon>
        <taxon>Chlamydomonadales</taxon>
        <taxon>Volvocaceae</taxon>
        <taxon>Gonium</taxon>
    </lineage>
</organism>
<keyword evidence="6" id="KW-1185">Reference proteome</keyword>
<feature type="domain" description="SAM" evidence="3">
    <location>
        <begin position="103"/>
        <end position="166"/>
    </location>
</feature>
<dbReference type="PANTHER" id="PTHR15136:SF13">
    <property type="entry name" value="SAM DOMAIN-CONTAINING PROTEIN"/>
    <property type="match status" value="1"/>
</dbReference>
<feature type="signal peptide" evidence="2">
    <location>
        <begin position="1"/>
        <end position="25"/>
    </location>
</feature>
<gene>
    <name evidence="5" type="ORF">GPECTOR_61g852</name>
</gene>
<reference evidence="6" key="1">
    <citation type="journal article" date="2016" name="Nat. Commun.">
        <title>The Gonium pectorale genome demonstrates co-option of cell cycle regulation during the evolution of multicellularity.</title>
        <authorList>
            <person name="Hanschen E.R."/>
            <person name="Marriage T.N."/>
            <person name="Ferris P.J."/>
            <person name="Hamaji T."/>
            <person name="Toyoda A."/>
            <person name="Fujiyama A."/>
            <person name="Neme R."/>
            <person name="Noguchi H."/>
            <person name="Minakuchi Y."/>
            <person name="Suzuki M."/>
            <person name="Kawai-Toyooka H."/>
            <person name="Smith D.R."/>
            <person name="Sparks H."/>
            <person name="Anderson J."/>
            <person name="Bakaric R."/>
            <person name="Luria V."/>
            <person name="Karger A."/>
            <person name="Kirschner M.W."/>
            <person name="Durand P.M."/>
            <person name="Michod R.E."/>
            <person name="Nozaki H."/>
            <person name="Olson B.J."/>
        </authorList>
    </citation>
    <scope>NUCLEOTIDE SEQUENCE [LARGE SCALE GENOMIC DNA]</scope>
    <source>
        <strain evidence="6">NIES-2863</strain>
    </source>
</reference>
<dbReference type="OrthoDB" id="552328at2759"/>
<feature type="chain" id="PRO_5007561900" description="Calmodulin" evidence="2">
    <location>
        <begin position="26"/>
        <end position="619"/>
    </location>
</feature>
<feature type="compositionally biased region" description="Basic residues" evidence="1">
    <location>
        <begin position="330"/>
        <end position="345"/>
    </location>
</feature>
<dbReference type="InterPro" id="IPR001660">
    <property type="entry name" value="SAM"/>
</dbReference>
<dbReference type="STRING" id="33097.A0A150G4U0"/>
<dbReference type="FunFam" id="1.10.150.50:FF:000074">
    <property type="entry name" value="Stromal interaction molecule"/>
    <property type="match status" value="1"/>
</dbReference>
<evidence type="ECO:0000313" key="5">
    <source>
        <dbReference type="EMBL" id="KXZ44899.1"/>
    </source>
</evidence>
<sequence length="619" mass="63822">MRQFFGHTALSVIWLLVLLIGRAHGTSETALNAFFKELDRDADGTVDALEVSSFIENSIGGAEFDTPAENADAAQSFLHAIDGADAGTTVSLDELDVHLHAVLSGVRVCDWVRHGLGLPQYAEAFRNHSITALDFPMLIESDGRVLAEELGVISSFHRQRLVRAIKLQILGLGTPPSEPQDVSCEAAAGSVAAVAVRWSPPSDLGRPPLHRYVLERAGAAGQWALVAEVDDAQPAAALLDVTATTTAVAARLLYRVAAWNLYGRSPYGMAEAQPIPVARRANADSFHRCSSEGDMGIAGGAGAGASAAAAAAPGAASARRWGEAPQLRGHGPRGHAQHHGGHQGHYHVGSAPALAAGAMAAAAPGSPASRHVSYAGCAGGGRYTPRHASLHSHTGSGELLYGGGGGAAWDVDGPGSDSAAELEAEAELPPAAAAAEGRSGRDRDKVCALPGCGRKLDLLHYRDYARRHYCGRCQQTVCGAHTAYSPHGATGSCGHESRCVCVVCFTHFNPAYQRFLRQRNTLKPAASGPGPGPSASAGTSAPASSATAGALADGTPLPRPGSGTQLQALEASGGKSASKLLWERAATKLFAITRFRTKGGKAGGTASSRGTPSMATVLE</sequence>
<feature type="region of interest" description="Disordered" evidence="1">
    <location>
        <begin position="522"/>
        <end position="570"/>
    </location>
</feature>
<proteinExistence type="predicted"/>
<dbReference type="PROSITE" id="PS00018">
    <property type="entry name" value="EF_HAND_1"/>
    <property type="match status" value="1"/>
</dbReference>
<dbReference type="InterPro" id="IPR002048">
    <property type="entry name" value="EF_hand_dom"/>
</dbReference>
<dbReference type="Pfam" id="PF00536">
    <property type="entry name" value="SAM_1"/>
    <property type="match status" value="1"/>
</dbReference>
<evidence type="ECO:0000313" key="6">
    <source>
        <dbReference type="Proteomes" id="UP000075714"/>
    </source>
</evidence>